<reference evidence="2 3" key="1">
    <citation type="submission" date="2024-07" db="EMBL/GenBank/DDBJ databases">
        <title>Section-level genome sequencing and comparative genomics of Aspergillus sections Usti and Cavernicolus.</title>
        <authorList>
            <consortium name="Lawrence Berkeley National Laboratory"/>
            <person name="Nybo J.L."/>
            <person name="Vesth T.C."/>
            <person name="Theobald S."/>
            <person name="Frisvad J.C."/>
            <person name="Larsen T.O."/>
            <person name="Kjaerboelling I."/>
            <person name="Rothschild-Mancinelli K."/>
            <person name="Lyhne E.K."/>
            <person name="Kogle M.E."/>
            <person name="Barry K."/>
            <person name="Clum A."/>
            <person name="Na H."/>
            <person name="Ledsgaard L."/>
            <person name="Lin J."/>
            <person name="Lipzen A."/>
            <person name="Kuo A."/>
            <person name="Riley R."/>
            <person name="Mondo S."/>
            <person name="LaButti K."/>
            <person name="Haridas S."/>
            <person name="Pangalinan J."/>
            <person name="Salamov A.A."/>
            <person name="Simmons B.A."/>
            <person name="Magnuson J.K."/>
            <person name="Chen J."/>
            <person name="Drula E."/>
            <person name="Henrissat B."/>
            <person name="Wiebenga A."/>
            <person name="Lubbers R.J."/>
            <person name="Gomes A.C."/>
            <person name="Macurrencykelacurrency M.R."/>
            <person name="Stajich J."/>
            <person name="Grigoriev I.V."/>
            <person name="Mortensen U.H."/>
            <person name="De vries R.P."/>
            <person name="Baker S.E."/>
            <person name="Andersen M.R."/>
        </authorList>
    </citation>
    <scope>NUCLEOTIDE SEQUENCE [LARGE SCALE GENOMIC DNA]</scope>
    <source>
        <strain evidence="2 3">CBS 756.74</strain>
    </source>
</reference>
<gene>
    <name evidence="2" type="ORF">BJX68DRAFT_52304</name>
</gene>
<evidence type="ECO:0000256" key="1">
    <source>
        <dbReference type="SAM" id="MobiDB-lite"/>
    </source>
</evidence>
<dbReference type="EMBL" id="JBFXLR010000014">
    <property type="protein sequence ID" value="KAL2853142.1"/>
    <property type="molecule type" value="Genomic_DNA"/>
</dbReference>
<organism evidence="2 3">
    <name type="scientific">Aspergillus pseudodeflectus</name>
    <dbReference type="NCBI Taxonomy" id="176178"/>
    <lineage>
        <taxon>Eukaryota</taxon>
        <taxon>Fungi</taxon>
        <taxon>Dikarya</taxon>
        <taxon>Ascomycota</taxon>
        <taxon>Pezizomycotina</taxon>
        <taxon>Eurotiomycetes</taxon>
        <taxon>Eurotiomycetidae</taxon>
        <taxon>Eurotiales</taxon>
        <taxon>Aspergillaceae</taxon>
        <taxon>Aspergillus</taxon>
        <taxon>Aspergillus subgen. Nidulantes</taxon>
    </lineage>
</organism>
<feature type="compositionally biased region" description="Low complexity" evidence="1">
    <location>
        <begin position="131"/>
        <end position="145"/>
    </location>
</feature>
<dbReference type="Proteomes" id="UP001610444">
    <property type="component" value="Unassembled WGS sequence"/>
</dbReference>
<feature type="region of interest" description="Disordered" evidence="1">
    <location>
        <begin position="116"/>
        <end position="145"/>
    </location>
</feature>
<keyword evidence="3" id="KW-1185">Reference proteome</keyword>
<comment type="caution">
    <text evidence="2">The sequence shown here is derived from an EMBL/GenBank/DDBJ whole genome shotgun (WGS) entry which is preliminary data.</text>
</comment>
<feature type="compositionally biased region" description="Polar residues" evidence="1">
    <location>
        <begin position="116"/>
        <end position="130"/>
    </location>
</feature>
<name>A0ABR4KM77_9EURO</name>
<proteinExistence type="predicted"/>
<evidence type="ECO:0000313" key="3">
    <source>
        <dbReference type="Proteomes" id="UP001610444"/>
    </source>
</evidence>
<dbReference type="GeneID" id="98164491"/>
<dbReference type="RefSeq" id="XP_070900783.1">
    <property type="nucleotide sequence ID" value="XM_071049327.1"/>
</dbReference>
<sequence>MVRLTALLEGWQKHRSAAEAALKKTLFIDYHYPSYPSSASDLPTTLVKLTLKPFPSCLHYLSIISPFPLLPFSVVPALTSPLLLSLCLPFIPPSASNNTTSTGTILRPRPFQPLVTFSTSLPSRSSTRATSVDSSPDRSSSSSPPSFSLFSLVAFFFLRLALSLAHHDALGPRFVF</sequence>
<protein>
    <submittedName>
        <fullName evidence="2">Uncharacterized protein</fullName>
    </submittedName>
</protein>
<accession>A0ABR4KM77</accession>
<evidence type="ECO:0000313" key="2">
    <source>
        <dbReference type="EMBL" id="KAL2853142.1"/>
    </source>
</evidence>